<dbReference type="OrthoDB" id="271716at2"/>
<feature type="chain" id="PRO_5011671012" description="SnoaL-like domain-containing protein" evidence="1">
    <location>
        <begin position="19"/>
        <end position="177"/>
    </location>
</feature>
<evidence type="ECO:0000256" key="1">
    <source>
        <dbReference type="SAM" id="SignalP"/>
    </source>
</evidence>
<evidence type="ECO:0000313" key="3">
    <source>
        <dbReference type="EMBL" id="SFR34642.1"/>
    </source>
</evidence>
<organism evidence="3 4">
    <name type="scientific">Robiginitalea myxolifaciens</name>
    <dbReference type="NCBI Taxonomy" id="400055"/>
    <lineage>
        <taxon>Bacteria</taxon>
        <taxon>Pseudomonadati</taxon>
        <taxon>Bacteroidota</taxon>
        <taxon>Flavobacteriia</taxon>
        <taxon>Flavobacteriales</taxon>
        <taxon>Flavobacteriaceae</taxon>
        <taxon>Robiginitalea</taxon>
    </lineage>
</organism>
<dbReference type="InterPro" id="IPR037401">
    <property type="entry name" value="SnoaL-like"/>
</dbReference>
<dbReference type="EMBL" id="FOYQ01000001">
    <property type="protein sequence ID" value="SFR34642.1"/>
    <property type="molecule type" value="Genomic_DNA"/>
</dbReference>
<feature type="domain" description="SnoaL-like" evidence="2">
    <location>
        <begin position="38"/>
        <end position="150"/>
    </location>
</feature>
<keyword evidence="1" id="KW-0732">Signal</keyword>
<accession>A0A1I6FXF8</accession>
<gene>
    <name evidence="3" type="ORF">SAMN04490243_0863</name>
</gene>
<dbReference type="SUPFAM" id="SSF54427">
    <property type="entry name" value="NTF2-like"/>
    <property type="match status" value="1"/>
</dbReference>
<dbReference type="Pfam" id="PF13474">
    <property type="entry name" value="SnoaL_3"/>
    <property type="match status" value="1"/>
</dbReference>
<keyword evidence="4" id="KW-1185">Reference proteome</keyword>
<dbReference type="InterPro" id="IPR032710">
    <property type="entry name" value="NTF2-like_dom_sf"/>
</dbReference>
<name>A0A1I6FXF8_9FLAO</name>
<dbReference type="Gene3D" id="3.10.450.50">
    <property type="match status" value="1"/>
</dbReference>
<dbReference type="Proteomes" id="UP000199534">
    <property type="component" value="Unassembled WGS sequence"/>
</dbReference>
<protein>
    <recommendedName>
        <fullName evidence="2">SnoaL-like domain-containing protein</fullName>
    </recommendedName>
</protein>
<feature type="signal peptide" evidence="1">
    <location>
        <begin position="1"/>
        <end position="18"/>
    </location>
</feature>
<dbReference type="AlphaFoldDB" id="A0A1I6FXF8"/>
<evidence type="ECO:0000259" key="2">
    <source>
        <dbReference type="Pfam" id="PF13474"/>
    </source>
</evidence>
<reference evidence="3 4" key="1">
    <citation type="submission" date="2016-10" db="EMBL/GenBank/DDBJ databases">
        <authorList>
            <person name="de Groot N.N."/>
        </authorList>
    </citation>
    <scope>NUCLEOTIDE SEQUENCE [LARGE SCALE GENOMIC DNA]</scope>
    <source>
        <strain evidence="3 4">DSM 21019</strain>
    </source>
</reference>
<sequence>MIRQFLICCIFASCTLGAAQESPSGATTQSGDPERAAIDAMLTQWHKAAADADFEGYFSLMTERATFIGTDASENWGKDAFMEFSEPYFKRGQAWSFTAIERNIYLHPSGEWGWFDEILDTWMKLCRGSGVVIKVDGKWKISHYVLSMTMPNEEVEGAIALKKERDSVFKASLPPRN</sequence>
<proteinExistence type="predicted"/>
<dbReference type="RefSeq" id="WP_092980949.1">
    <property type="nucleotide sequence ID" value="NZ_FOYQ01000001.1"/>
</dbReference>
<dbReference type="STRING" id="400055.SAMN04490243_0863"/>
<evidence type="ECO:0000313" key="4">
    <source>
        <dbReference type="Proteomes" id="UP000199534"/>
    </source>
</evidence>